<keyword evidence="1" id="KW-0175">Coiled coil</keyword>
<feature type="coiled-coil region" evidence="1">
    <location>
        <begin position="116"/>
        <end position="153"/>
    </location>
</feature>
<protein>
    <submittedName>
        <fullName evidence="3">Uncharacterized protein</fullName>
    </submittedName>
</protein>
<dbReference type="Gramene" id="GBG65577">
    <property type="protein sequence ID" value="GBG65577"/>
    <property type="gene ID" value="CBR_g51459"/>
</dbReference>
<evidence type="ECO:0000256" key="1">
    <source>
        <dbReference type="SAM" id="Coils"/>
    </source>
</evidence>
<dbReference type="Proteomes" id="UP000265515">
    <property type="component" value="Unassembled WGS sequence"/>
</dbReference>
<feature type="coiled-coil region" evidence="1">
    <location>
        <begin position="362"/>
        <end position="389"/>
    </location>
</feature>
<dbReference type="EMBL" id="BFEA01000063">
    <property type="protein sequence ID" value="GBG65577.1"/>
    <property type="molecule type" value="Genomic_DNA"/>
</dbReference>
<feature type="compositionally biased region" description="Gly residues" evidence="2">
    <location>
        <begin position="9"/>
        <end position="20"/>
    </location>
</feature>
<feature type="compositionally biased region" description="Low complexity" evidence="2">
    <location>
        <begin position="21"/>
        <end position="36"/>
    </location>
</feature>
<organism evidence="3 4">
    <name type="scientific">Chara braunii</name>
    <name type="common">Braun's stonewort</name>
    <dbReference type="NCBI Taxonomy" id="69332"/>
    <lineage>
        <taxon>Eukaryota</taxon>
        <taxon>Viridiplantae</taxon>
        <taxon>Streptophyta</taxon>
        <taxon>Charophyceae</taxon>
        <taxon>Charales</taxon>
        <taxon>Characeae</taxon>
        <taxon>Chara</taxon>
    </lineage>
</organism>
<feature type="coiled-coil region" evidence="1">
    <location>
        <begin position="184"/>
        <end position="220"/>
    </location>
</feature>
<evidence type="ECO:0000256" key="2">
    <source>
        <dbReference type="SAM" id="MobiDB-lite"/>
    </source>
</evidence>
<feature type="region of interest" description="Disordered" evidence="2">
    <location>
        <begin position="1"/>
        <end position="36"/>
    </location>
</feature>
<reference evidence="3 4" key="1">
    <citation type="journal article" date="2018" name="Cell">
        <title>The Chara Genome: Secondary Complexity and Implications for Plant Terrestrialization.</title>
        <authorList>
            <person name="Nishiyama T."/>
            <person name="Sakayama H."/>
            <person name="Vries J.D."/>
            <person name="Buschmann H."/>
            <person name="Saint-Marcoux D."/>
            <person name="Ullrich K.K."/>
            <person name="Haas F.B."/>
            <person name="Vanderstraeten L."/>
            <person name="Becker D."/>
            <person name="Lang D."/>
            <person name="Vosolsobe S."/>
            <person name="Rombauts S."/>
            <person name="Wilhelmsson P.K.I."/>
            <person name="Janitza P."/>
            <person name="Kern R."/>
            <person name="Heyl A."/>
            <person name="Rumpler F."/>
            <person name="Villalobos L.I.A.C."/>
            <person name="Clay J.M."/>
            <person name="Skokan R."/>
            <person name="Toyoda A."/>
            <person name="Suzuki Y."/>
            <person name="Kagoshima H."/>
            <person name="Schijlen E."/>
            <person name="Tajeshwar N."/>
            <person name="Catarino B."/>
            <person name="Hetherington A.J."/>
            <person name="Saltykova A."/>
            <person name="Bonnot C."/>
            <person name="Breuninger H."/>
            <person name="Symeonidi A."/>
            <person name="Radhakrishnan G.V."/>
            <person name="Van Nieuwerburgh F."/>
            <person name="Deforce D."/>
            <person name="Chang C."/>
            <person name="Karol K.G."/>
            <person name="Hedrich R."/>
            <person name="Ulvskov P."/>
            <person name="Glockner G."/>
            <person name="Delwiche C.F."/>
            <person name="Petrasek J."/>
            <person name="Van de Peer Y."/>
            <person name="Friml J."/>
            <person name="Beilby M."/>
            <person name="Dolan L."/>
            <person name="Kohara Y."/>
            <person name="Sugano S."/>
            <person name="Fujiyama A."/>
            <person name="Delaux P.-M."/>
            <person name="Quint M."/>
            <person name="TheiBen G."/>
            <person name="Hagemann M."/>
            <person name="Harholt J."/>
            <person name="Dunand C."/>
            <person name="Zachgo S."/>
            <person name="Langdale J."/>
            <person name="Maumus F."/>
            <person name="Straeten D.V.D."/>
            <person name="Gould S.B."/>
            <person name="Rensing S.A."/>
        </authorList>
    </citation>
    <scope>NUCLEOTIDE SEQUENCE [LARGE SCALE GENOMIC DNA]</scope>
    <source>
        <strain evidence="3 4">S276</strain>
    </source>
</reference>
<comment type="caution">
    <text evidence="3">The sequence shown here is derived from an EMBL/GenBank/DDBJ whole genome shotgun (WGS) entry which is preliminary data.</text>
</comment>
<keyword evidence="4" id="KW-1185">Reference proteome</keyword>
<gene>
    <name evidence="3" type="ORF">CBR_g51459</name>
</gene>
<proteinExistence type="predicted"/>
<sequence>MVANLQGAMNGGARGDGGGLLPAPAGSSSQAIGSSSVSTAIVPYQVPHSRGANDVGGNFGDYGNRGNNNGYRGYQGYGGQRYSKPWNGGYRDRDRDERFDKIYSLLSEQAEERERKKQEAGKLELFEAEKKRLQAEEEKNAQTRKEKELHEARLGKIVRGSMKSVCESVLGKKVDIPDEDETEISRVRRELEELKARCACEKAESSLDALRREKEALQKGQSMSSEEVNLRREVEMLRARNDKSRLADVNSDGSRCDEIAALRLQILELEGVRTALQDRSSELSHLRSENSALKKDFLDLKGEIAELKSANNKRTSDVVTEKSPSVGPDAGKQKMVPIGEAVYTPKDLDALRKAFKKAQAGEEMANKEVQALKERMARLGNEAAAIGEKTGHEEDYTSQLEAYAQCYQRRGRGI</sequence>
<accession>A0A388K6A9</accession>
<dbReference type="AlphaFoldDB" id="A0A388K6A9"/>
<evidence type="ECO:0000313" key="4">
    <source>
        <dbReference type="Proteomes" id="UP000265515"/>
    </source>
</evidence>
<evidence type="ECO:0000313" key="3">
    <source>
        <dbReference type="EMBL" id="GBG65577.1"/>
    </source>
</evidence>
<name>A0A388K6A9_CHABU</name>